<accession>A0ABT2YGC5</accession>
<keyword evidence="2" id="KW-1185">Reference proteome</keyword>
<protein>
    <recommendedName>
        <fullName evidence="3">Solute-binding protein family 3/N-terminal domain-containing protein</fullName>
    </recommendedName>
</protein>
<comment type="caution">
    <text evidence="1">The sequence shown here is derived from an EMBL/GenBank/DDBJ whole genome shotgun (WGS) entry which is preliminary data.</text>
</comment>
<dbReference type="Proteomes" id="UP001209701">
    <property type="component" value="Unassembled WGS sequence"/>
</dbReference>
<dbReference type="RefSeq" id="WP_263571696.1">
    <property type="nucleotide sequence ID" value="NZ_JAJIRN010000006.1"/>
</dbReference>
<organism evidence="1 2">
    <name type="scientific">Roseateles oligotrophus</name>
    <dbReference type="NCBI Taxonomy" id="1769250"/>
    <lineage>
        <taxon>Bacteria</taxon>
        <taxon>Pseudomonadati</taxon>
        <taxon>Pseudomonadota</taxon>
        <taxon>Betaproteobacteria</taxon>
        <taxon>Burkholderiales</taxon>
        <taxon>Sphaerotilaceae</taxon>
        <taxon>Roseateles</taxon>
    </lineage>
</organism>
<reference evidence="1 2" key="1">
    <citation type="submission" date="2021-11" db="EMBL/GenBank/DDBJ databases">
        <authorList>
            <person name="Liang Q."/>
            <person name="Mou H."/>
            <person name="Liu Z."/>
        </authorList>
    </citation>
    <scope>NUCLEOTIDE SEQUENCE [LARGE SCALE GENOMIC DNA]</scope>
    <source>
        <strain evidence="1 2">CHU3</strain>
    </source>
</reference>
<evidence type="ECO:0000313" key="2">
    <source>
        <dbReference type="Proteomes" id="UP001209701"/>
    </source>
</evidence>
<proteinExistence type="predicted"/>
<evidence type="ECO:0008006" key="3">
    <source>
        <dbReference type="Google" id="ProtNLM"/>
    </source>
</evidence>
<dbReference type="SUPFAM" id="SSF53850">
    <property type="entry name" value="Periplasmic binding protein-like II"/>
    <property type="match status" value="1"/>
</dbReference>
<sequence>MRSLKNCRIFVLLLAPLLLSLPVRAIDIRVCQAEQSRYSYRMELARLLLARTAQADEVVQLRPYASGPDPTQQRCLALLREQRVDLVYLPPSNALLDEFASIKIDLHKGMLGYRLLLINKKDEGLFAKVQTLADLRQLTAGFGQQWSDFSMFELNQLPVVGVAQTDNLLSMLDRGRFHYFHRGLHEAWAELERNPQLHNLMVEPHLALAYPFPVYFMFNAKDQALKQRFERGFAMVMADGSFDALFMREFGGLARQAQLRSRTIIEINYPVPDKLPKVDSRLWLK</sequence>
<gene>
    <name evidence="1" type="ORF">LNV07_13505</name>
</gene>
<evidence type="ECO:0000313" key="1">
    <source>
        <dbReference type="EMBL" id="MCV2369097.1"/>
    </source>
</evidence>
<name>A0ABT2YGC5_9BURK</name>
<dbReference type="EMBL" id="JAJIRN010000006">
    <property type="protein sequence ID" value="MCV2369097.1"/>
    <property type="molecule type" value="Genomic_DNA"/>
</dbReference>